<dbReference type="GeneID" id="6498336"/>
<dbReference type="SMART" id="SM00355">
    <property type="entry name" value="ZnF_C2H2"/>
    <property type="match status" value="9"/>
</dbReference>
<dbReference type="Gene3D" id="3.30.160.60">
    <property type="entry name" value="Classic Zinc Finger"/>
    <property type="match status" value="6"/>
</dbReference>
<dbReference type="Pfam" id="PF13912">
    <property type="entry name" value="zf-C2H2_6"/>
    <property type="match status" value="1"/>
</dbReference>
<evidence type="ECO:0000256" key="3">
    <source>
        <dbReference type="ARBA" id="ARBA00022737"/>
    </source>
</evidence>
<dbReference type="FunFam" id="3.30.160.60:FF:000495">
    <property type="entry name" value="zinc finger protein 668"/>
    <property type="match status" value="1"/>
</dbReference>
<dbReference type="EMBL" id="CH902620">
    <property type="protein sequence ID" value="EDV31794.1"/>
    <property type="molecule type" value="Genomic_DNA"/>
</dbReference>
<feature type="binding site" evidence="12">
    <location>
        <position position="17"/>
    </location>
    <ligand>
        <name>Zn(2+)</name>
        <dbReference type="ChEBI" id="CHEBI:29105"/>
    </ligand>
</feature>
<gene>
    <name evidence="16" type="primary">Dana\GF15528</name>
    <name evidence="16" type="synonym">dana_GLEANR_16294</name>
    <name evidence="16" type="ORF">GF15528</name>
</gene>
<dbReference type="SUPFAM" id="SSF57716">
    <property type="entry name" value="Glucocorticoid receptor-like (DNA-binding domain)"/>
    <property type="match status" value="1"/>
</dbReference>
<feature type="domain" description="C2H2-type" evidence="14">
    <location>
        <begin position="352"/>
        <end position="379"/>
    </location>
</feature>
<keyword evidence="7" id="KW-0238">DNA-binding</keyword>
<feature type="domain" description="C2H2-type" evidence="14">
    <location>
        <begin position="296"/>
        <end position="323"/>
    </location>
</feature>
<dbReference type="InterPro" id="IPR013087">
    <property type="entry name" value="Znf_C2H2_type"/>
</dbReference>
<evidence type="ECO:0000256" key="12">
    <source>
        <dbReference type="PROSITE-ProRule" id="PRU01263"/>
    </source>
</evidence>
<dbReference type="FunFam" id="3.30.160.60:FF:000218">
    <property type="entry name" value="Zinc finger protein 10"/>
    <property type="match status" value="1"/>
</dbReference>
<evidence type="ECO:0000259" key="15">
    <source>
        <dbReference type="PROSITE" id="PS51915"/>
    </source>
</evidence>
<dbReference type="InterPro" id="IPR036236">
    <property type="entry name" value="Znf_C2H2_sf"/>
</dbReference>
<evidence type="ECO:0000256" key="1">
    <source>
        <dbReference type="ARBA" id="ARBA00004123"/>
    </source>
</evidence>
<dbReference type="InterPro" id="IPR050527">
    <property type="entry name" value="Snail/Krueppel_Znf"/>
</dbReference>
<dbReference type="FunFam" id="3.30.160.60:FF:000100">
    <property type="entry name" value="Zinc finger 45-like"/>
    <property type="match status" value="1"/>
</dbReference>
<dbReference type="FunFam" id="3.30.160.60:FF:000038">
    <property type="entry name" value="Zinc finger protein 624"/>
    <property type="match status" value="1"/>
</dbReference>
<dbReference type="InParanoid" id="B3MLW6"/>
<comment type="subcellular location">
    <subcellularLocation>
        <location evidence="1">Nucleus</location>
    </subcellularLocation>
</comment>
<dbReference type="Pfam" id="PF07776">
    <property type="entry name" value="zf-AD"/>
    <property type="match status" value="1"/>
</dbReference>
<evidence type="ECO:0000259" key="14">
    <source>
        <dbReference type="PROSITE" id="PS50157"/>
    </source>
</evidence>
<dbReference type="AlphaFoldDB" id="B3MLW6"/>
<dbReference type="FunCoup" id="B3MLW6">
    <property type="interactions" value="17"/>
</dbReference>
<dbReference type="HOGENOM" id="CLU_488588_0_0_1"/>
<feature type="domain" description="C2H2-type" evidence="14">
    <location>
        <begin position="477"/>
        <end position="504"/>
    </location>
</feature>
<proteinExistence type="inferred from homology"/>
<dbReference type="PhylomeDB" id="B3MLW6"/>
<dbReference type="PROSITE" id="PS51915">
    <property type="entry name" value="ZAD"/>
    <property type="match status" value="1"/>
</dbReference>
<dbReference type="STRING" id="7217.B3MLW6"/>
<evidence type="ECO:0000256" key="4">
    <source>
        <dbReference type="ARBA" id="ARBA00022771"/>
    </source>
</evidence>
<evidence type="ECO:0000256" key="5">
    <source>
        <dbReference type="ARBA" id="ARBA00022833"/>
    </source>
</evidence>
<dbReference type="InterPro" id="IPR012934">
    <property type="entry name" value="Znf_AD"/>
</dbReference>
<dbReference type="SMART" id="SM00868">
    <property type="entry name" value="zf-AD"/>
    <property type="match status" value="1"/>
</dbReference>
<accession>B3MLW6</accession>
<dbReference type="eggNOG" id="KOG1721">
    <property type="taxonomic scope" value="Eukaryota"/>
</dbReference>
<dbReference type="SUPFAM" id="SSF57667">
    <property type="entry name" value="beta-beta-alpha zinc fingers"/>
    <property type="match status" value="4"/>
</dbReference>
<feature type="domain" description="C2H2-type" evidence="14">
    <location>
        <begin position="324"/>
        <end position="351"/>
    </location>
</feature>
<keyword evidence="17" id="KW-1185">Reference proteome</keyword>
<evidence type="ECO:0000313" key="16">
    <source>
        <dbReference type="EMBL" id="EDV31794.1"/>
    </source>
</evidence>
<evidence type="ECO:0000256" key="10">
    <source>
        <dbReference type="ARBA" id="ARBA00037948"/>
    </source>
</evidence>
<dbReference type="Proteomes" id="UP000007801">
    <property type="component" value="Unassembled WGS sequence"/>
</dbReference>
<dbReference type="KEGG" id="dan:6498336"/>
<keyword evidence="9" id="KW-0539">Nucleus</keyword>
<feature type="domain" description="C2H2-type" evidence="14">
    <location>
        <begin position="210"/>
        <end position="238"/>
    </location>
</feature>
<organism evidence="16 17">
    <name type="scientific">Drosophila ananassae</name>
    <name type="common">Fruit fly</name>
    <dbReference type="NCBI Taxonomy" id="7217"/>
    <lineage>
        <taxon>Eukaryota</taxon>
        <taxon>Metazoa</taxon>
        <taxon>Ecdysozoa</taxon>
        <taxon>Arthropoda</taxon>
        <taxon>Hexapoda</taxon>
        <taxon>Insecta</taxon>
        <taxon>Pterygota</taxon>
        <taxon>Neoptera</taxon>
        <taxon>Endopterygota</taxon>
        <taxon>Diptera</taxon>
        <taxon>Brachycera</taxon>
        <taxon>Muscomorpha</taxon>
        <taxon>Ephydroidea</taxon>
        <taxon>Drosophilidae</taxon>
        <taxon>Drosophila</taxon>
        <taxon>Sophophora</taxon>
    </lineage>
</organism>
<feature type="domain" description="C2H2-type" evidence="14">
    <location>
        <begin position="450"/>
        <end position="478"/>
    </location>
</feature>
<dbReference type="SMR" id="B3MLW6"/>
<dbReference type="PROSITE" id="PS00028">
    <property type="entry name" value="ZINC_FINGER_C2H2_1"/>
    <property type="match status" value="9"/>
</dbReference>
<keyword evidence="3" id="KW-0677">Repeat</keyword>
<evidence type="ECO:0008006" key="18">
    <source>
        <dbReference type="Google" id="ProtNLM"/>
    </source>
</evidence>
<feature type="domain" description="C2H2-type" evidence="14">
    <location>
        <begin position="423"/>
        <end position="445"/>
    </location>
</feature>
<dbReference type="GO" id="GO:0045892">
    <property type="term" value="P:negative regulation of DNA-templated transcription"/>
    <property type="evidence" value="ECO:0007669"/>
    <property type="project" value="UniProtKB-ARBA"/>
</dbReference>
<dbReference type="GO" id="GO:0008258">
    <property type="term" value="P:head involution"/>
    <property type="evidence" value="ECO:0007669"/>
    <property type="project" value="EnsemblMetazoa"/>
</dbReference>
<evidence type="ECO:0000256" key="13">
    <source>
        <dbReference type="SAM" id="MobiDB-lite"/>
    </source>
</evidence>
<keyword evidence="5 12" id="KW-0862">Zinc</keyword>
<dbReference type="GO" id="GO:0007391">
    <property type="term" value="P:dorsal closure"/>
    <property type="evidence" value="ECO:0007669"/>
    <property type="project" value="EnsemblMetazoa"/>
</dbReference>
<keyword evidence="6" id="KW-0805">Transcription regulation</keyword>
<keyword evidence="8" id="KW-0804">Transcription</keyword>
<feature type="binding site" evidence="12">
    <location>
        <position position="67"/>
    </location>
    <ligand>
        <name>Zn(2+)</name>
        <dbReference type="ChEBI" id="CHEBI:29105"/>
    </ligand>
</feature>
<dbReference type="GO" id="GO:0005634">
    <property type="term" value="C:nucleus"/>
    <property type="evidence" value="ECO:0007669"/>
    <property type="project" value="UniProtKB-SubCell"/>
</dbReference>
<keyword evidence="2 12" id="KW-0479">Metal-binding</keyword>
<dbReference type="Pfam" id="PF00096">
    <property type="entry name" value="zf-C2H2"/>
    <property type="match status" value="5"/>
</dbReference>
<sequence>MFISEPEDFLASSASSCRLCHREASIDSPNIFDSSPKFCKDMSIADVCQRLWDVQYERHEFLSEHICPNCVEIMEDANEQRRGMQEREQALQQQLISLLKKDAMYRPGLNGNPGNFEAEEGRIIVDVDPEKLSETSEDEFLLGSDADYDEDDEEDEDEDFDEDDEEDGQHGDDADMPLGMDAAQMAIMDMKTAGANDDANPGGPRPKRAFLCQYCDVGFTLPSECQQHELSAHDPNAPYSCAYCNLCLVTRPALISHIKTLHDPDRPYVCAQCRKGFVRRSDLKKHTIVHTGVRPYTCNVCSKSFSRNTNLTKHVRIHSGVKPFVCQQCPRSFQTAVEMMKHSRSHSEVKPFQCGRCSYSFSRKDKLLAHQQVHTRRDVEQQQQQMGGLPPMEGDLAQYQQFHQQPIQVKPKPPMQPKSSRSFRCDICDRVFQRERDLQRHRALHMDSLFACKICNMGFNRREQLQRHELEAHGPSYTCSICCISFLHQVELENHLKVHQLQHKMVQSAQQAINAAAVMPHKVMDQAPVPIMAPVVQEPMPMRPSAAELSFYSNMIPTMNLGFYSETRPEE</sequence>
<dbReference type="PANTHER" id="PTHR24388">
    <property type="entry name" value="ZINC FINGER PROTEIN"/>
    <property type="match status" value="1"/>
</dbReference>
<feature type="region of interest" description="Disordered" evidence="13">
    <location>
        <begin position="127"/>
        <end position="177"/>
    </location>
</feature>
<dbReference type="GO" id="GO:0008270">
    <property type="term" value="F:zinc ion binding"/>
    <property type="evidence" value="ECO:0007669"/>
    <property type="project" value="UniProtKB-UniRule"/>
</dbReference>
<keyword evidence="4 11" id="KW-0863">Zinc-finger</keyword>
<feature type="domain" description="ZAD" evidence="15">
    <location>
        <begin position="15"/>
        <end position="94"/>
    </location>
</feature>
<evidence type="ECO:0000256" key="2">
    <source>
        <dbReference type="ARBA" id="ARBA00022723"/>
    </source>
</evidence>
<name>B3MLW6_DROAN</name>
<dbReference type="PANTHER" id="PTHR24388:SF54">
    <property type="entry name" value="PROTEIN ESCARGOT"/>
    <property type="match status" value="1"/>
</dbReference>
<comment type="similarity">
    <text evidence="10">Belongs to the snail C2H2-type zinc-finger protein family.</text>
</comment>
<dbReference type="PROSITE" id="PS50157">
    <property type="entry name" value="ZINC_FINGER_C2H2_2"/>
    <property type="match status" value="9"/>
</dbReference>
<reference evidence="16 17" key="1">
    <citation type="journal article" date="2007" name="Nature">
        <title>Evolution of genes and genomes on the Drosophila phylogeny.</title>
        <authorList>
            <consortium name="Drosophila 12 Genomes Consortium"/>
            <person name="Clark A.G."/>
            <person name="Eisen M.B."/>
            <person name="Smith D.R."/>
            <person name="Bergman C.M."/>
            <person name="Oliver B."/>
            <person name="Markow T.A."/>
            <person name="Kaufman T.C."/>
            <person name="Kellis M."/>
            <person name="Gelbart W."/>
            <person name="Iyer V.N."/>
            <person name="Pollard D.A."/>
            <person name="Sackton T.B."/>
            <person name="Larracuente A.M."/>
            <person name="Singh N.D."/>
            <person name="Abad J.P."/>
            <person name="Abt D.N."/>
            <person name="Adryan B."/>
            <person name="Aguade M."/>
            <person name="Akashi H."/>
            <person name="Anderson W.W."/>
            <person name="Aquadro C.F."/>
            <person name="Ardell D.H."/>
            <person name="Arguello R."/>
            <person name="Artieri C.G."/>
            <person name="Barbash D.A."/>
            <person name="Barker D."/>
            <person name="Barsanti P."/>
            <person name="Batterham P."/>
            <person name="Batzoglou S."/>
            <person name="Begun D."/>
            <person name="Bhutkar A."/>
            <person name="Blanco E."/>
            <person name="Bosak S.A."/>
            <person name="Bradley R.K."/>
            <person name="Brand A.D."/>
            <person name="Brent M.R."/>
            <person name="Brooks A.N."/>
            <person name="Brown R.H."/>
            <person name="Butlin R.K."/>
            <person name="Caggese C."/>
            <person name="Calvi B.R."/>
            <person name="Bernardo de Carvalho A."/>
            <person name="Caspi A."/>
            <person name="Castrezana S."/>
            <person name="Celniker S.E."/>
            <person name="Chang J.L."/>
            <person name="Chapple C."/>
            <person name="Chatterji S."/>
            <person name="Chinwalla A."/>
            <person name="Civetta A."/>
            <person name="Clifton S.W."/>
            <person name="Comeron J.M."/>
            <person name="Costello J.C."/>
            <person name="Coyne J.A."/>
            <person name="Daub J."/>
            <person name="David R.G."/>
            <person name="Delcher A.L."/>
            <person name="Delehaunty K."/>
            <person name="Do C.B."/>
            <person name="Ebling H."/>
            <person name="Edwards K."/>
            <person name="Eickbush T."/>
            <person name="Evans J.D."/>
            <person name="Filipski A."/>
            <person name="Findeiss S."/>
            <person name="Freyhult E."/>
            <person name="Fulton L."/>
            <person name="Fulton R."/>
            <person name="Garcia A.C."/>
            <person name="Gardiner A."/>
            <person name="Garfield D.A."/>
            <person name="Garvin B.E."/>
            <person name="Gibson G."/>
            <person name="Gilbert D."/>
            <person name="Gnerre S."/>
            <person name="Godfrey J."/>
            <person name="Good R."/>
            <person name="Gotea V."/>
            <person name="Gravely B."/>
            <person name="Greenberg A.J."/>
            <person name="Griffiths-Jones S."/>
            <person name="Gross S."/>
            <person name="Guigo R."/>
            <person name="Gustafson E.A."/>
            <person name="Haerty W."/>
            <person name="Hahn M.W."/>
            <person name="Halligan D.L."/>
            <person name="Halpern A.L."/>
            <person name="Halter G.M."/>
            <person name="Han M.V."/>
            <person name="Heger A."/>
            <person name="Hillier L."/>
            <person name="Hinrichs A.S."/>
            <person name="Holmes I."/>
            <person name="Hoskins R.A."/>
            <person name="Hubisz M.J."/>
            <person name="Hultmark D."/>
            <person name="Huntley M.A."/>
            <person name="Jaffe D.B."/>
            <person name="Jagadeeshan S."/>
            <person name="Jeck W.R."/>
            <person name="Johnson J."/>
            <person name="Jones C.D."/>
            <person name="Jordan W.C."/>
            <person name="Karpen G.H."/>
            <person name="Kataoka E."/>
            <person name="Keightley P.D."/>
            <person name="Kheradpour P."/>
            <person name="Kirkness E.F."/>
            <person name="Koerich L.B."/>
            <person name="Kristiansen K."/>
            <person name="Kudrna D."/>
            <person name="Kulathinal R.J."/>
            <person name="Kumar S."/>
            <person name="Kwok R."/>
            <person name="Lander E."/>
            <person name="Langley C.H."/>
            <person name="Lapoint R."/>
            <person name="Lazzaro B.P."/>
            <person name="Lee S.J."/>
            <person name="Levesque L."/>
            <person name="Li R."/>
            <person name="Lin C.F."/>
            <person name="Lin M.F."/>
            <person name="Lindblad-Toh K."/>
            <person name="Llopart A."/>
            <person name="Long M."/>
            <person name="Low L."/>
            <person name="Lozovsky E."/>
            <person name="Lu J."/>
            <person name="Luo M."/>
            <person name="Machado C.A."/>
            <person name="Makalowski W."/>
            <person name="Marzo M."/>
            <person name="Matsuda M."/>
            <person name="Matzkin L."/>
            <person name="McAllister B."/>
            <person name="McBride C.S."/>
            <person name="McKernan B."/>
            <person name="McKernan K."/>
            <person name="Mendez-Lago M."/>
            <person name="Minx P."/>
            <person name="Mollenhauer M.U."/>
            <person name="Montooth K."/>
            <person name="Mount S.M."/>
            <person name="Mu X."/>
            <person name="Myers E."/>
            <person name="Negre B."/>
            <person name="Newfeld S."/>
            <person name="Nielsen R."/>
            <person name="Noor M.A."/>
            <person name="O'Grady P."/>
            <person name="Pachter L."/>
            <person name="Papaceit M."/>
            <person name="Parisi M.J."/>
            <person name="Parisi M."/>
            <person name="Parts L."/>
            <person name="Pedersen J.S."/>
            <person name="Pesole G."/>
            <person name="Phillippy A.M."/>
            <person name="Ponting C.P."/>
            <person name="Pop M."/>
            <person name="Porcelli D."/>
            <person name="Powell J.R."/>
            <person name="Prohaska S."/>
            <person name="Pruitt K."/>
            <person name="Puig M."/>
            <person name="Quesneville H."/>
            <person name="Ram K.R."/>
            <person name="Rand D."/>
            <person name="Rasmussen M.D."/>
            <person name="Reed L.K."/>
            <person name="Reenan R."/>
            <person name="Reily A."/>
            <person name="Remington K.A."/>
            <person name="Rieger T.T."/>
            <person name="Ritchie M.G."/>
            <person name="Robin C."/>
            <person name="Rogers Y.H."/>
            <person name="Rohde C."/>
            <person name="Rozas J."/>
            <person name="Rubenfield M.J."/>
            <person name="Ruiz A."/>
            <person name="Russo S."/>
            <person name="Salzberg S.L."/>
            <person name="Sanchez-Gracia A."/>
            <person name="Saranga D.J."/>
            <person name="Sato H."/>
            <person name="Schaeffer S.W."/>
            <person name="Schatz M.C."/>
            <person name="Schlenke T."/>
            <person name="Schwartz R."/>
            <person name="Segarra C."/>
            <person name="Singh R.S."/>
            <person name="Sirot L."/>
            <person name="Sirota M."/>
            <person name="Sisneros N.B."/>
            <person name="Smith C.D."/>
            <person name="Smith T.F."/>
            <person name="Spieth J."/>
            <person name="Stage D.E."/>
            <person name="Stark A."/>
            <person name="Stephan W."/>
            <person name="Strausberg R.L."/>
            <person name="Strempel S."/>
            <person name="Sturgill D."/>
            <person name="Sutton G."/>
            <person name="Sutton G.G."/>
            <person name="Tao W."/>
            <person name="Teichmann S."/>
            <person name="Tobari Y.N."/>
            <person name="Tomimura Y."/>
            <person name="Tsolas J.M."/>
            <person name="Valente V.L."/>
            <person name="Venter E."/>
            <person name="Venter J.C."/>
            <person name="Vicario S."/>
            <person name="Vieira F.G."/>
            <person name="Vilella A.J."/>
            <person name="Villasante A."/>
            <person name="Walenz B."/>
            <person name="Wang J."/>
            <person name="Wasserman M."/>
            <person name="Watts T."/>
            <person name="Wilson D."/>
            <person name="Wilson R.K."/>
            <person name="Wing R.A."/>
            <person name="Wolfner M.F."/>
            <person name="Wong A."/>
            <person name="Wong G.K."/>
            <person name="Wu C.I."/>
            <person name="Wu G."/>
            <person name="Yamamoto D."/>
            <person name="Yang H.P."/>
            <person name="Yang S.P."/>
            <person name="Yorke J.A."/>
            <person name="Yoshida K."/>
            <person name="Zdobnov E."/>
            <person name="Zhang P."/>
            <person name="Zhang Y."/>
            <person name="Zimin A.V."/>
            <person name="Baldwin J."/>
            <person name="Abdouelleil A."/>
            <person name="Abdulkadir J."/>
            <person name="Abebe A."/>
            <person name="Abera B."/>
            <person name="Abreu J."/>
            <person name="Acer S.C."/>
            <person name="Aftuck L."/>
            <person name="Alexander A."/>
            <person name="An P."/>
            <person name="Anderson E."/>
            <person name="Anderson S."/>
            <person name="Arachi H."/>
            <person name="Azer M."/>
            <person name="Bachantsang P."/>
            <person name="Barry A."/>
            <person name="Bayul T."/>
            <person name="Berlin A."/>
            <person name="Bessette D."/>
            <person name="Bloom T."/>
            <person name="Blye J."/>
            <person name="Boguslavskiy L."/>
            <person name="Bonnet C."/>
            <person name="Boukhgalter B."/>
            <person name="Bourzgui I."/>
            <person name="Brown A."/>
            <person name="Cahill P."/>
            <person name="Channer S."/>
            <person name="Cheshatsang Y."/>
            <person name="Chuda L."/>
            <person name="Citroen M."/>
            <person name="Collymore A."/>
            <person name="Cooke P."/>
            <person name="Costello M."/>
            <person name="D'Aco K."/>
            <person name="Daza R."/>
            <person name="De Haan G."/>
            <person name="DeGray S."/>
            <person name="DeMaso C."/>
            <person name="Dhargay N."/>
            <person name="Dooley K."/>
            <person name="Dooley E."/>
            <person name="Doricent M."/>
            <person name="Dorje P."/>
            <person name="Dorjee K."/>
            <person name="Dupes A."/>
            <person name="Elong R."/>
            <person name="Falk J."/>
            <person name="Farina A."/>
            <person name="Faro S."/>
            <person name="Ferguson D."/>
            <person name="Fisher S."/>
            <person name="Foley C.D."/>
            <person name="Franke A."/>
            <person name="Friedrich D."/>
            <person name="Gadbois L."/>
            <person name="Gearin G."/>
            <person name="Gearin C.R."/>
            <person name="Giannoukos G."/>
            <person name="Goode T."/>
            <person name="Graham J."/>
            <person name="Grandbois E."/>
            <person name="Grewal S."/>
            <person name="Gyaltsen K."/>
            <person name="Hafez N."/>
            <person name="Hagos B."/>
            <person name="Hall J."/>
            <person name="Henson C."/>
            <person name="Hollinger A."/>
            <person name="Honan T."/>
            <person name="Huard M.D."/>
            <person name="Hughes L."/>
            <person name="Hurhula B."/>
            <person name="Husby M.E."/>
            <person name="Kamat A."/>
            <person name="Kanga B."/>
            <person name="Kashin S."/>
            <person name="Khazanovich D."/>
            <person name="Kisner P."/>
            <person name="Lance K."/>
            <person name="Lara M."/>
            <person name="Lee W."/>
            <person name="Lennon N."/>
            <person name="Letendre F."/>
            <person name="LeVine R."/>
            <person name="Lipovsky A."/>
            <person name="Liu X."/>
            <person name="Liu J."/>
            <person name="Liu S."/>
            <person name="Lokyitsang T."/>
            <person name="Lokyitsang Y."/>
            <person name="Lubonja R."/>
            <person name="Lui A."/>
            <person name="MacDonald P."/>
            <person name="Magnisalis V."/>
            <person name="Maru K."/>
            <person name="Matthews C."/>
            <person name="McCusker W."/>
            <person name="McDonough S."/>
            <person name="Mehta T."/>
            <person name="Meldrim J."/>
            <person name="Meneus L."/>
            <person name="Mihai O."/>
            <person name="Mihalev A."/>
            <person name="Mihova T."/>
            <person name="Mittelman R."/>
            <person name="Mlenga V."/>
            <person name="Montmayeur A."/>
            <person name="Mulrain L."/>
            <person name="Navidi A."/>
            <person name="Naylor J."/>
            <person name="Negash T."/>
            <person name="Nguyen T."/>
            <person name="Nguyen N."/>
            <person name="Nicol R."/>
            <person name="Norbu C."/>
            <person name="Norbu N."/>
            <person name="Novod N."/>
            <person name="O'Neill B."/>
            <person name="Osman S."/>
            <person name="Markiewicz E."/>
            <person name="Oyono O.L."/>
            <person name="Patti C."/>
            <person name="Phunkhang P."/>
            <person name="Pierre F."/>
            <person name="Priest M."/>
            <person name="Raghuraman S."/>
            <person name="Rege F."/>
            <person name="Reyes R."/>
            <person name="Rise C."/>
            <person name="Rogov P."/>
            <person name="Ross K."/>
            <person name="Ryan E."/>
            <person name="Settipalli S."/>
            <person name="Shea T."/>
            <person name="Sherpa N."/>
            <person name="Shi L."/>
            <person name="Shih D."/>
            <person name="Sparrow T."/>
            <person name="Spaulding J."/>
            <person name="Stalker J."/>
            <person name="Stange-Thomann N."/>
            <person name="Stavropoulos S."/>
            <person name="Stone C."/>
            <person name="Strader C."/>
            <person name="Tesfaye S."/>
            <person name="Thomson T."/>
            <person name="Thoulutsang Y."/>
            <person name="Thoulutsang D."/>
            <person name="Topham K."/>
            <person name="Topping I."/>
            <person name="Tsamla T."/>
            <person name="Vassiliev H."/>
            <person name="Vo A."/>
            <person name="Wangchuk T."/>
            <person name="Wangdi T."/>
            <person name="Weiand M."/>
            <person name="Wilkinson J."/>
            <person name="Wilson A."/>
            <person name="Yadav S."/>
            <person name="Young G."/>
            <person name="Yu Q."/>
            <person name="Zembek L."/>
            <person name="Zhong D."/>
            <person name="Zimmer A."/>
            <person name="Zwirko Z."/>
            <person name="Jaffe D.B."/>
            <person name="Alvarez P."/>
            <person name="Brockman W."/>
            <person name="Butler J."/>
            <person name="Chin C."/>
            <person name="Gnerre S."/>
            <person name="Grabherr M."/>
            <person name="Kleber M."/>
            <person name="Mauceli E."/>
            <person name="MacCallum I."/>
        </authorList>
    </citation>
    <scope>NUCLEOTIDE SEQUENCE [LARGE SCALE GENOMIC DNA]</scope>
    <source>
        <strain evidence="17">Tucson 14024-0371.13</strain>
    </source>
</reference>
<protein>
    <recommendedName>
        <fullName evidence="18">Protein krueppel</fullName>
    </recommendedName>
</protein>
<feature type="binding site" evidence="12">
    <location>
        <position position="20"/>
    </location>
    <ligand>
        <name>Zn(2+)</name>
        <dbReference type="ChEBI" id="CHEBI:29105"/>
    </ligand>
</feature>
<evidence type="ECO:0000313" key="17">
    <source>
        <dbReference type="Proteomes" id="UP000007801"/>
    </source>
</evidence>
<dbReference type="GO" id="GO:0000981">
    <property type="term" value="F:DNA-binding transcription factor activity, RNA polymerase II-specific"/>
    <property type="evidence" value="ECO:0007669"/>
    <property type="project" value="TreeGrafter"/>
</dbReference>
<dbReference type="OrthoDB" id="202234at2759"/>
<evidence type="ECO:0000256" key="11">
    <source>
        <dbReference type="PROSITE-ProRule" id="PRU00042"/>
    </source>
</evidence>
<evidence type="ECO:0000256" key="9">
    <source>
        <dbReference type="ARBA" id="ARBA00023242"/>
    </source>
</evidence>
<dbReference type="OMA" id="TCAICCI"/>
<evidence type="ECO:0000256" key="6">
    <source>
        <dbReference type="ARBA" id="ARBA00023015"/>
    </source>
</evidence>
<evidence type="ECO:0000256" key="7">
    <source>
        <dbReference type="ARBA" id="ARBA00023125"/>
    </source>
</evidence>
<feature type="binding site" evidence="12">
    <location>
        <position position="70"/>
    </location>
    <ligand>
        <name>Zn(2+)</name>
        <dbReference type="ChEBI" id="CHEBI:29105"/>
    </ligand>
</feature>
<evidence type="ECO:0000256" key="8">
    <source>
        <dbReference type="ARBA" id="ARBA00023163"/>
    </source>
</evidence>
<feature type="domain" description="C2H2-type" evidence="14">
    <location>
        <begin position="239"/>
        <end position="267"/>
    </location>
</feature>
<dbReference type="GO" id="GO:0000978">
    <property type="term" value="F:RNA polymerase II cis-regulatory region sequence-specific DNA binding"/>
    <property type="evidence" value="ECO:0007669"/>
    <property type="project" value="TreeGrafter"/>
</dbReference>
<feature type="compositionally biased region" description="Acidic residues" evidence="13">
    <location>
        <begin position="135"/>
        <end position="167"/>
    </location>
</feature>
<feature type="domain" description="C2H2-type" evidence="14">
    <location>
        <begin position="268"/>
        <end position="295"/>
    </location>
</feature>